<dbReference type="AlphaFoldDB" id="A0A418PTP6"/>
<dbReference type="InterPro" id="IPR011050">
    <property type="entry name" value="Pectin_lyase_fold/virulence"/>
</dbReference>
<name>A0A418PTP6_9BACT</name>
<proteinExistence type="predicted"/>
<comment type="caution">
    <text evidence="2">The sequence shown here is derived from an EMBL/GenBank/DDBJ whole genome shotgun (WGS) entry which is preliminary data.</text>
</comment>
<reference evidence="2 3" key="1">
    <citation type="submission" date="2018-09" db="EMBL/GenBank/DDBJ databases">
        <authorList>
            <person name="Wang X."/>
            <person name="Du Z."/>
        </authorList>
    </citation>
    <scope>NUCLEOTIDE SEQUENCE [LARGE SCALE GENOMIC DNA]</scope>
    <source>
        <strain evidence="2 3">N3</strain>
    </source>
</reference>
<dbReference type="InterPro" id="IPR006626">
    <property type="entry name" value="PbH1"/>
</dbReference>
<evidence type="ECO:0000313" key="3">
    <source>
        <dbReference type="Proteomes" id="UP000283522"/>
    </source>
</evidence>
<protein>
    <submittedName>
        <fullName evidence="2">Right-handed parallel beta-helix repeat-containing protein</fullName>
    </submittedName>
</protein>
<evidence type="ECO:0000259" key="1">
    <source>
        <dbReference type="Pfam" id="PF13229"/>
    </source>
</evidence>
<evidence type="ECO:0000313" key="2">
    <source>
        <dbReference type="EMBL" id="RIW16454.1"/>
    </source>
</evidence>
<keyword evidence="3" id="KW-1185">Reference proteome</keyword>
<dbReference type="EMBL" id="QXML01000003">
    <property type="protein sequence ID" value="RIW16454.1"/>
    <property type="molecule type" value="Genomic_DNA"/>
</dbReference>
<dbReference type="Pfam" id="PF13229">
    <property type="entry name" value="Beta_helix"/>
    <property type="match status" value="1"/>
</dbReference>
<dbReference type="InterPro" id="IPR039448">
    <property type="entry name" value="Beta_helix"/>
</dbReference>
<feature type="domain" description="Right handed beta helix" evidence="1">
    <location>
        <begin position="201"/>
        <end position="361"/>
    </location>
</feature>
<accession>A0A418PTP6</accession>
<dbReference type="OrthoDB" id="976933at2"/>
<dbReference type="SMART" id="SM00710">
    <property type="entry name" value="PbH1"/>
    <property type="match status" value="7"/>
</dbReference>
<dbReference type="SUPFAM" id="SSF51126">
    <property type="entry name" value="Pectin lyase-like"/>
    <property type="match status" value="2"/>
</dbReference>
<dbReference type="Proteomes" id="UP000283522">
    <property type="component" value="Unassembled WGS sequence"/>
</dbReference>
<dbReference type="Gene3D" id="2.160.20.10">
    <property type="entry name" value="Single-stranded right-handed beta-helix, Pectin lyase-like"/>
    <property type="match status" value="1"/>
</dbReference>
<organism evidence="2 3">
    <name type="scientific">Algoriphagus lacus</name>
    <dbReference type="NCBI Taxonomy" id="2056311"/>
    <lineage>
        <taxon>Bacteria</taxon>
        <taxon>Pseudomonadati</taxon>
        <taxon>Bacteroidota</taxon>
        <taxon>Cytophagia</taxon>
        <taxon>Cytophagales</taxon>
        <taxon>Cyclobacteriaceae</taxon>
        <taxon>Algoriphagus</taxon>
    </lineage>
</organism>
<sequence>MTTNRKLIPLLGILIVFTSLQSAKAKDYFFHPQKGNDQNSGLNAGHPFQSLSKIKDLTLQPGDRILLAGGEVFRGTLELVGFKGSSNHPLFIQSYWDEGTDSGQRIPAKIDAKGFANGVLIENSSFVQVRNMQITGDGYGEKLPEGTMRVGVLILATGNAQVKGITLDSLRISEVFFEEKGFIRGAQEVKSANGTQRYGWGIRLINQSDAAMIEEVKILNSQISNVSHTGIKLTGNQSQNIRRITIAGNKVTKVGGPGIQMSGVKFVHVTDNEVAYSGSTDDSRKWGRGSGLWTWGASNVLIEKNKFMYANGPGDSAGAHIDYNCDNVVLQYNLSAHNAGGFIEVLGNNYNCAYRYNISVNDGHRIKGQDGAFQEGKTFWLSGYQGEKKPRKGPVNSYFYNNTIYVAADLVSKIAVDNGSKGILIANNIFHIIGKSEQVAGDQYVPDDISSRVMEEVFFKNNLFLHENSWPSNAIIQAQESRFGDPGFVNPGGLNPEDYIPTNLALTQNGIEIPQLPGDRFGLIEGLKIKKDFLGNLIEGNPGIGAIQVLKLSTESLKAK</sequence>
<dbReference type="RefSeq" id="WP_119477309.1">
    <property type="nucleotide sequence ID" value="NZ_QXML01000003.1"/>
</dbReference>
<dbReference type="InterPro" id="IPR012334">
    <property type="entry name" value="Pectin_lyas_fold"/>
</dbReference>
<gene>
    <name evidence="2" type="ORF">D0X99_08845</name>
</gene>